<proteinExistence type="predicted"/>
<evidence type="ECO:0000256" key="1">
    <source>
        <dbReference type="ARBA" id="ARBA00004123"/>
    </source>
</evidence>
<comment type="caution">
    <text evidence="8">The sequence shown here is derived from an EMBL/GenBank/DDBJ whole genome shotgun (WGS) entry which is preliminary data.</text>
</comment>
<dbReference type="Pfam" id="PF00226">
    <property type="entry name" value="DnaJ"/>
    <property type="match status" value="1"/>
</dbReference>
<dbReference type="PROSITE" id="PS50076">
    <property type="entry name" value="DNAJ_2"/>
    <property type="match status" value="1"/>
</dbReference>
<dbReference type="PANTHER" id="PTHR44313">
    <property type="entry name" value="DNAJ HOMOLOG SUBFAMILY C MEMBER 17"/>
    <property type="match status" value="1"/>
</dbReference>
<dbReference type="GO" id="GO:0005737">
    <property type="term" value="C:cytoplasm"/>
    <property type="evidence" value="ECO:0007669"/>
    <property type="project" value="UniProtKB-SubCell"/>
</dbReference>
<organism evidence="8 9">
    <name type="scientific">Coemansia guatemalensis</name>
    <dbReference type="NCBI Taxonomy" id="2761395"/>
    <lineage>
        <taxon>Eukaryota</taxon>
        <taxon>Fungi</taxon>
        <taxon>Fungi incertae sedis</taxon>
        <taxon>Zoopagomycota</taxon>
        <taxon>Kickxellomycotina</taxon>
        <taxon>Kickxellomycetes</taxon>
        <taxon>Kickxellales</taxon>
        <taxon>Kickxellaceae</taxon>
        <taxon>Coemansia</taxon>
    </lineage>
</organism>
<keyword evidence="4" id="KW-0143">Chaperone</keyword>
<dbReference type="PROSITE" id="PS00636">
    <property type="entry name" value="DNAJ_1"/>
    <property type="match status" value="1"/>
</dbReference>
<dbReference type="SUPFAM" id="SSF46565">
    <property type="entry name" value="Chaperone J-domain"/>
    <property type="match status" value="1"/>
</dbReference>
<feature type="region of interest" description="Disordered" evidence="6">
    <location>
        <begin position="266"/>
        <end position="287"/>
    </location>
</feature>
<evidence type="ECO:0000313" key="8">
    <source>
        <dbReference type="EMBL" id="KAJ2805528.1"/>
    </source>
</evidence>
<feature type="region of interest" description="Disordered" evidence="6">
    <location>
        <begin position="132"/>
        <end position="164"/>
    </location>
</feature>
<keyword evidence="3" id="KW-0963">Cytoplasm</keyword>
<gene>
    <name evidence="8" type="ORF">H4R20_002057</name>
</gene>
<keyword evidence="5" id="KW-0539">Nucleus</keyword>
<dbReference type="PRINTS" id="PR00625">
    <property type="entry name" value="JDOMAIN"/>
</dbReference>
<feature type="domain" description="J" evidence="7">
    <location>
        <begin position="6"/>
        <end position="71"/>
    </location>
</feature>
<dbReference type="InterPro" id="IPR018253">
    <property type="entry name" value="DnaJ_domain_CS"/>
</dbReference>
<name>A0A9W8LSN1_9FUNG</name>
<evidence type="ECO:0000256" key="4">
    <source>
        <dbReference type="ARBA" id="ARBA00023186"/>
    </source>
</evidence>
<dbReference type="AlphaFoldDB" id="A0A9W8LSN1"/>
<dbReference type="OrthoDB" id="10250354at2759"/>
<dbReference type="Gene3D" id="1.10.287.110">
    <property type="entry name" value="DnaJ domain"/>
    <property type="match status" value="1"/>
</dbReference>
<keyword evidence="9" id="KW-1185">Reference proteome</keyword>
<feature type="region of interest" description="Disordered" evidence="6">
    <location>
        <begin position="76"/>
        <end position="100"/>
    </location>
</feature>
<sequence length="334" mass="37654">MDPELDVYELLGVSVEAGEKELARAYRAKALQYHPDKNRDNPSAAQLFHDIKAAYDLLTDPQKRLEYDEKRKAQLAKRQRQSALSGQRKRMKSQLERDEQAAKEARAAEYAREQSVRQEAARFREESLRDEWRQDKTMREHIRRTQEQQHQQEQRDSAAQAAMNDVDELDRTIRIRWDDSEHQHSSESLAALFAEFGALEEVVVAPVSENAKRRGAEGKRLRSALLVFQSIAAAHALMNVQHESAGIRRFERSWAVGTEPSAVRDIAGGQPAAAAEPSRAAEDGGRGAGLRIPDISAIDQRELPGSSMSFGDFEALTLMRMRQHGTSEQNVAAK</sequence>
<evidence type="ECO:0000259" key="7">
    <source>
        <dbReference type="PROSITE" id="PS50076"/>
    </source>
</evidence>
<evidence type="ECO:0000256" key="3">
    <source>
        <dbReference type="ARBA" id="ARBA00022490"/>
    </source>
</evidence>
<evidence type="ECO:0000256" key="5">
    <source>
        <dbReference type="ARBA" id="ARBA00023242"/>
    </source>
</evidence>
<dbReference type="InterPro" id="IPR001623">
    <property type="entry name" value="DnaJ_domain"/>
</dbReference>
<dbReference type="InterPro" id="IPR052094">
    <property type="entry name" value="Pre-mRNA-splicing_ERAD"/>
</dbReference>
<dbReference type="PANTHER" id="PTHR44313:SF1">
    <property type="entry name" value="DNAJ HOMOLOG SUBFAMILY C MEMBER 17"/>
    <property type="match status" value="1"/>
</dbReference>
<dbReference type="GO" id="GO:0005681">
    <property type="term" value="C:spliceosomal complex"/>
    <property type="evidence" value="ECO:0007669"/>
    <property type="project" value="TreeGrafter"/>
</dbReference>
<evidence type="ECO:0000256" key="2">
    <source>
        <dbReference type="ARBA" id="ARBA00004496"/>
    </source>
</evidence>
<dbReference type="CDD" id="cd06257">
    <property type="entry name" value="DnaJ"/>
    <property type="match status" value="1"/>
</dbReference>
<comment type="subcellular location">
    <subcellularLocation>
        <location evidence="2">Cytoplasm</location>
    </subcellularLocation>
    <subcellularLocation>
        <location evidence="1">Nucleus</location>
    </subcellularLocation>
</comment>
<dbReference type="InterPro" id="IPR036869">
    <property type="entry name" value="J_dom_sf"/>
</dbReference>
<protein>
    <recommendedName>
        <fullName evidence="7">J domain-containing protein</fullName>
    </recommendedName>
</protein>
<dbReference type="Proteomes" id="UP001140094">
    <property type="component" value="Unassembled WGS sequence"/>
</dbReference>
<feature type="compositionally biased region" description="Basic and acidic residues" evidence="6">
    <location>
        <begin position="132"/>
        <end position="156"/>
    </location>
</feature>
<evidence type="ECO:0000256" key="6">
    <source>
        <dbReference type="SAM" id="MobiDB-lite"/>
    </source>
</evidence>
<dbReference type="GO" id="GO:0000390">
    <property type="term" value="P:spliceosomal complex disassembly"/>
    <property type="evidence" value="ECO:0007669"/>
    <property type="project" value="TreeGrafter"/>
</dbReference>
<evidence type="ECO:0000313" key="9">
    <source>
        <dbReference type="Proteomes" id="UP001140094"/>
    </source>
</evidence>
<reference evidence="8" key="1">
    <citation type="submission" date="2022-07" db="EMBL/GenBank/DDBJ databases">
        <title>Phylogenomic reconstructions and comparative analyses of Kickxellomycotina fungi.</title>
        <authorList>
            <person name="Reynolds N.K."/>
            <person name="Stajich J.E."/>
            <person name="Barry K."/>
            <person name="Grigoriev I.V."/>
            <person name="Crous P."/>
            <person name="Smith M.E."/>
        </authorList>
    </citation>
    <scope>NUCLEOTIDE SEQUENCE</scope>
    <source>
        <strain evidence="8">NRRL 1565</strain>
    </source>
</reference>
<dbReference type="SMART" id="SM00271">
    <property type="entry name" value="DnaJ"/>
    <property type="match status" value="1"/>
</dbReference>
<accession>A0A9W8LSN1</accession>
<dbReference type="EMBL" id="JANBUO010000280">
    <property type="protein sequence ID" value="KAJ2805528.1"/>
    <property type="molecule type" value="Genomic_DNA"/>
</dbReference>